<proteinExistence type="predicted"/>
<dbReference type="PANTHER" id="PTHR36450">
    <property type="entry name" value="THIOREDOXIN"/>
    <property type="match status" value="1"/>
</dbReference>
<protein>
    <submittedName>
        <fullName evidence="4">Thioredoxin family protein</fullName>
    </submittedName>
</protein>
<organism evidence="4 5">
    <name type="scientific">Candidatus Flavonifractor merdigallinarum</name>
    <dbReference type="NCBI Taxonomy" id="2838589"/>
    <lineage>
        <taxon>Bacteria</taxon>
        <taxon>Bacillati</taxon>
        <taxon>Bacillota</taxon>
        <taxon>Clostridia</taxon>
        <taxon>Eubacteriales</taxon>
        <taxon>Oscillospiraceae</taxon>
        <taxon>Flavonifractor</taxon>
    </lineage>
</organism>
<reference evidence="4" key="2">
    <citation type="submission" date="2021-04" db="EMBL/GenBank/DDBJ databases">
        <authorList>
            <person name="Gilroy R."/>
        </authorList>
    </citation>
    <scope>NUCLEOTIDE SEQUENCE</scope>
    <source>
        <strain evidence="4">ChiBcec16_6824</strain>
    </source>
</reference>
<dbReference type="PANTHER" id="PTHR36450:SF1">
    <property type="entry name" value="THIOREDOXIN"/>
    <property type="match status" value="1"/>
</dbReference>
<dbReference type="Pfam" id="PF13192">
    <property type="entry name" value="Thioredoxin_3"/>
    <property type="match status" value="1"/>
</dbReference>
<accession>A0A9D2BZW1</accession>
<keyword evidence="2" id="KW-0676">Redox-active center</keyword>
<dbReference type="NCBIfam" id="TIGR00412">
    <property type="entry name" value="redox_disulf_2"/>
    <property type="match status" value="1"/>
</dbReference>
<comment type="caution">
    <text evidence="4">The sequence shown here is derived from an EMBL/GenBank/DDBJ whole genome shotgun (WGS) entry which is preliminary data.</text>
</comment>
<feature type="active site" description="Nucleophile" evidence="1">
    <location>
        <position position="13"/>
    </location>
</feature>
<feature type="disulfide bond" description="Redox-active" evidence="2">
    <location>
        <begin position="10"/>
        <end position="13"/>
    </location>
</feature>
<dbReference type="EMBL" id="DXDX01000186">
    <property type="protein sequence ID" value="HIY22263.1"/>
    <property type="molecule type" value="Genomic_DNA"/>
</dbReference>
<evidence type="ECO:0000259" key="3">
    <source>
        <dbReference type="Pfam" id="PF13192"/>
    </source>
</evidence>
<dbReference type="SUPFAM" id="SSF52833">
    <property type="entry name" value="Thioredoxin-like"/>
    <property type="match status" value="1"/>
</dbReference>
<dbReference type="AlphaFoldDB" id="A0A9D2BZW1"/>
<feature type="domain" description="Thioredoxin-like fold" evidence="3">
    <location>
        <begin position="1"/>
        <end position="76"/>
    </location>
</feature>
<feature type="active site" description="Nucleophile" evidence="1">
    <location>
        <position position="10"/>
    </location>
</feature>
<evidence type="ECO:0000313" key="5">
    <source>
        <dbReference type="Proteomes" id="UP000823868"/>
    </source>
</evidence>
<gene>
    <name evidence="4" type="ORF">H9841_10255</name>
</gene>
<dbReference type="InterPro" id="IPR005243">
    <property type="entry name" value="THIRX-like_proc"/>
</dbReference>
<reference evidence="4" key="1">
    <citation type="journal article" date="2021" name="PeerJ">
        <title>Extensive microbial diversity within the chicken gut microbiome revealed by metagenomics and culture.</title>
        <authorList>
            <person name="Gilroy R."/>
            <person name="Ravi A."/>
            <person name="Getino M."/>
            <person name="Pursley I."/>
            <person name="Horton D.L."/>
            <person name="Alikhan N.F."/>
            <person name="Baker D."/>
            <person name="Gharbi K."/>
            <person name="Hall N."/>
            <person name="Watson M."/>
            <person name="Adriaenssens E.M."/>
            <person name="Foster-Nyarko E."/>
            <person name="Jarju S."/>
            <person name="Secka A."/>
            <person name="Antonio M."/>
            <person name="Oren A."/>
            <person name="Chaudhuri R.R."/>
            <person name="La Ragione R."/>
            <person name="Hildebrand F."/>
            <person name="Pallen M.J."/>
        </authorList>
    </citation>
    <scope>NUCLEOTIDE SEQUENCE</scope>
    <source>
        <strain evidence="4">ChiBcec16_6824</strain>
    </source>
</reference>
<evidence type="ECO:0000256" key="2">
    <source>
        <dbReference type="PIRSR" id="PIRSR037031-51"/>
    </source>
</evidence>
<sequence length="77" mass="8453">MEIKVIGTGCPDCNALYTHTLEALQRLGLEAHVEKVEDLVEMVKLGVMQVPTLMVDGTVRSAGRILTTEQVCKLLKD</sequence>
<dbReference type="InterPro" id="IPR036249">
    <property type="entry name" value="Thioredoxin-like_sf"/>
</dbReference>
<keyword evidence="2" id="KW-1015">Disulfide bond</keyword>
<dbReference type="Gene3D" id="3.40.30.10">
    <property type="entry name" value="Glutaredoxin"/>
    <property type="match status" value="1"/>
</dbReference>
<dbReference type="PIRSF" id="PIRSF037031">
    <property type="entry name" value="Redox_disulphide_2"/>
    <property type="match status" value="1"/>
</dbReference>
<evidence type="ECO:0000256" key="1">
    <source>
        <dbReference type="PIRSR" id="PIRSR037031-50"/>
    </source>
</evidence>
<dbReference type="Proteomes" id="UP000823868">
    <property type="component" value="Unassembled WGS sequence"/>
</dbReference>
<name>A0A9D2BZW1_9FIRM</name>
<evidence type="ECO:0000313" key="4">
    <source>
        <dbReference type="EMBL" id="HIY22263.1"/>
    </source>
</evidence>
<dbReference type="InterPro" id="IPR012336">
    <property type="entry name" value="Thioredoxin-like_fold"/>
</dbReference>